<feature type="non-terminal residue" evidence="1">
    <location>
        <position position="1"/>
    </location>
</feature>
<evidence type="ECO:0000313" key="3">
    <source>
        <dbReference type="Proteomes" id="UP000663855"/>
    </source>
</evidence>
<evidence type="ECO:0000313" key="2">
    <source>
        <dbReference type="EMBL" id="CAF4202974.1"/>
    </source>
</evidence>
<dbReference type="Proteomes" id="UP000681967">
    <property type="component" value="Unassembled WGS sequence"/>
</dbReference>
<protein>
    <submittedName>
        <fullName evidence="1">Uncharacterized protein</fullName>
    </submittedName>
</protein>
<dbReference type="AlphaFoldDB" id="A0A814N7Y0"/>
<gene>
    <name evidence="2" type="ORF">BYL167_LOCUS23722</name>
    <name evidence="1" type="ORF">CJN711_LOCUS6612</name>
</gene>
<name>A0A814N7Y0_9BILA</name>
<sequence length="88" mass="10587">QDVDRQVELKKQRERQNQHTLFMPCPKFLDHKQLADYKKGIIEWWKKYYGNETQTKHIQIKWVKPSSISIATSDILVNKRPPIRLLTL</sequence>
<comment type="caution">
    <text evidence="1">The sequence shown here is derived from an EMBL/GenBank/DDBJ whole genome shotgun (WGS) entry which is preliminary data.</text>
</comment>
<dbReference type="Proteomes" id="UP000663855">
    <property type="component" value="Unassembled WGS sequence"/>
</dbReference>
<evidence type="ECO:0000313" key="1">
    <source>
        <dbReference type="EMBL" id="CAF1089832.1"/>
    </source>
</evidence>
<dbReference type="EMBL" id="CAJOBH010018012">
    <property type="protein sequence ID" value="CAF4202974.1"/>
    <property type="molecule type" value="Genomic_DNA"/>
</dbReference>
<reference evidence="1" key="1">
    <citation type="submission" date="2021-02" db="EMBL/GenBank/DDBJ databases">
        <authorList>
            <person name="Nowell W R."/>
        </authorList>
    </citation>
    <scope>NUCLEOTIDE SEQUENCE</scope>
</reference>
<proteinExistence type="predicted"/>
<accession>A0A814N7Y0</accession>
<dbReference type="EMBL" id="CAJNOV010002116">
    <property type="protein sequence ID" value="CAF1089832.1"/>
    <property type="molecule type" value="Genomic_DNA"/>
</dbReference>
<organism evidence="1 3">
    <name type="scientific">Rotaria magnacalcarata</name>
    <dbReference type="NCBI Taxonomy" id="392030"/>
    <lineage>
        <taxon>Eukaryota</taxon>
        <taxon>Metazoa</taxon>
        <taxon>Spiralia</taxon>
        <taxon>Gnathifera</taxon>
        <taxon>Rotifera</taxon>
        <taxon>Eurotatoria</taxon>
        <taxon>Bdelloidea</taxon>
        <taxon>Philodinida</taxon>
        <taxon>Philodinidae</taxon>
        <taxon>Rotaria</taxon>
    </lineage>
</organism>